<dbReference type="Proteomes" id="UP000515703">
    <property type="component" value="Chromosome"/>
</dbReference>
<organism evidence="1 2">
    <name type="scientific">Anaerocolumna chitinilytica</name>
    <dbReference type="NCBI Taxonomy" id="1727145"/>
    <lineage>
        <taxon>Bacteria</taxon>
        <taxon>Bacillati</taxon>
        <taxon>Bacillota</taxon>
        <taxon>Clostridia</taxon>
        <taxon>Lachnospirales</taxon>
        <taxon>Lachnospiraceae</taxon>
        <taxon>Anaerocolumna</taxon>
    </lineage>
</organism>
<reference evidence="1 2" key="1">
    <citation type="submission" date="2020-08" db="EMBL/GenBank/DDBJ databases">
        <title>Draft genome sequencing of an Anaerocolumna strain isolated from anoxic soil subjected to BSD treatment.</title>
        <authorList>
            <person name="Uek A."/>
            <person name="Tonouchi A."/>
        </authorList>
    </citation>
    <scope>NUCLEOTIDE SEQUENCE [LARGE SCALE GENOMIC DNA]</scope>
    <source>
        <strain evidence="1 2">CTTW</strain>
    </source>
</reference>
<gene>
    <name evidence="1" type="ORF">bsdcttw_21440</name>
</gene>
<evidence type="ECO:0000313" key="1">
    <source>
        <dbReference type="EMBL" id="BCJ99103.1"/>
    </source>
</evidence>
<dbReference type="EMBL" id="AP023368">
    <property type="protein sequence ID" value="BCJ99103.1"/>
    <property type="molecule type" value="Genomic_DNA"/>
</dbReference>
<accession>A0A7I8DKZ6</accession>
<reference evidence="1 2" key="2">
    <citation type="submission" date="2020-08" db="EMBL/GenBank/DDBJ databases">
        <authorList>
            <person name="Ueki A."/>
            <person name="Tonouchi A."/>
        </authorList>
    </citation>
    <scope>NUCLEOTIDE SEQUENCE [LARGE SCALE GENOMIC DNA]</scope>
    <source>
        <strain evidence="1 2">CTTW</strain>
    </source>
</reference>
<name>A0A7I8DKZ6_9FIRM</name>
<sequence>MNERALWIDKMILDCCLREWNTPRGGNNWDRIRRFAESQPDVKWTEDILPSFKRLGLWGTFYYNLKSKVSEDELEEAFREVRQRYTERRKSYIEPWEASQERRKNLDIRKDNNTEEVWQALTEYNSVKFIFLKSVDIRQLLAYPQLESLDFSSVGEIKNLHLLEQMPNLRELYFFGVRKFTSDKEQLSLKLEVFNCDHTGIAKSVIHNTGMLRMFLDHLDTVLDLESIGSLETVQVLLLDSITKVLHPEALLRAQKLQNLRLFVVRPGEDWSVLKQLPLLQELEINVVPALQEQLCDILLTHPWGALYFKNNELTTTSLQFMEMVQDISLYEHKTVKGITFCVFGDFTDQLNGKHNVDLEQMVRQKLKQQKDKTKYLFDCEVGMFSVDAPTVEDARRIMGILSELLHSESV</sequence>
<protein>
    <submittedName>
        <fullName evidence="1">Uncharacterized protein</fullName>
    </submittedName>
</protein>
<dbReference type="RefSeq" id="WP_185259381.1">
    <property type="nucleotide sequence ID" value="NZ_AP023368.1"/>
</dbReference>
<proteinExistence type="predicted"/>
<dbReference type="InterPro" id="IPR032675">
    <property type="entry name" value="LRR_dom_sf"/>
</dbReference>
<dbReference type="AlphaFoldDB" id="A0A7I8DKZ6"/>
<keyword evidence="2" id="KW-1185">Reference proteome</keyword>
<evidence type="ECO:0000313" key="2">
    <source>
        <dbReference type="Proteomes" id="UP000515703"/>
    </source>
</evidence>
<dbReference type="SUPFAM" id="SSF52058">
    <property type="entry name" value="L domain-like"/>
    <property type="match status" value="1"/>
</dbReference>
<dbReference type="KEGG" id="acht:bsdcttw_21440"/>
<dbReference type="Gene3D" id="3.80.10.10">
    <property type="entry name" value="Ribonuclease Inhibitor"/>
    <property type="match status" value="1"/>
</dbReference>